<feature type="region of interest" description="Disordered" evidence="2">
    <location>
        <begin position="1093"/>
        <end position="1138"/>
    </location>
</feature>
<protein>
    <recommendedName>
        <fullName evidence="5">RNA-directed RNA polymerase</fullName>
    </recommendedName>
</protein>
<feature type="compositionally biased region" description="Basic and acidic residues" evidence="2">
    <location>
        <begin position="1013"/>
        <end position="1026"/>
    </location>
</feature>
<evidence type="ECO:0000256" key="2">
    <source>
        <dbReference type="SAM" id="MobiDB-lite"/>
    </source>
</evidence>
<feature type="region of interest" description="Disordered" evidence="2">
    <location>
        <begin position="959"/>
        <end position="981"/>
    </location>
</feature>
<reference evidence="3" key="1">
    <citation type="submission" date="2023-10" db="EMBL/GenBank/DDBJ databases">
        <authorList>
            <person name="Chen Y."/>
            <person name="Shah S."/>
            <person name="Dougan E. K."/>
            <person name="Thang M."/>
            <person name="Chan C."/>
        </authorList>
    </citation>
    <scope>NUCLEOTIDE SEQUENCE [LARGE SCALE GENOMIC DNA]</scope>
</reference>
<comment type="caution">
    <text evidence="3">The sequence shown here is derived from an EMBL/GenBank/DDBJ whole genome shotgun (WGS) entry which is preliminary data.</text>
</comment>
<accession>A0ABN9RC60</accession>
<dbReference type="EMBL" id="CAUYUJ010006225">
    <property type="protein sequence ID" value="CAK0816574.1"/>
    <property type="molecule type" value="Genomic_DNA"/>
</dbReference>
<evidence type="ECO:0008006" key="5">
    <source>
        <dbReference type="Google" id="ProtNLM"/>
    </source>
</evidence>
<feature type="coiled-coil region" evidence="1">
    <location>
        <begin position="85"/>
        <end position="112"/>
    </location>
</feature>
<evidence type="ECO:0000313" key="3">
    <source>
        <dbReference type="EMBL" id="CAK0816574.1"/>
    </source>
</evidence>
<gene>
    <name evidence="3" type="ORF">PCOR1329_LOCUS19500</name>
</gene>
<keyword evidence="1" id="KW-0175">Coiled coil</keyword>
<evidence type="ECO:0000313" key="4">
    <source>
        <dbReference type="Proteomes" id="UP001189429"/>
    </source>
</evidence>
<sequence>MQSAGPCKPLYAIGDRMAERAQWDMDARAQAMERHQGKREFLRGLECQCQHLVRPQLEDELGPDEAWDELVETVREVGLAHVGVKARDTREMDEATAQRKKLLQERAAIRRRHVVEGEAATSTEAEVERCVQELRAPAEAERVGDAATVWRLAHLLGERGKGTRRRAHCAPRRLEHAAAARRQLLAGPGRPGGHAATELDSRPYLEQLRQPLVRRCSAREAEEAAALGLKELEERLRRGAQPRRAASPWSAPVPAWRMCSAPRSAPAQGEGIGYRSEPPSMDAFRERLLHCLALVRAFQAAPLARPRSRAADIGRVTHVMRTIGKCFATLLTTRAEQEKAAPNDFGFVPGRSRDGALAVTAAVAERAAHFGLAAIASFKDLSKAFQCPPAGDMMRGLGGLARAEDHPIVARRVFDYHCEGVLIGDSIGPPLFLEVFTPVATEWAIEDSGRPDAQLLEAKSVVAGAALDLGLAKFADDLCKRFVSWRHDTVIKNHKASDDLLDRLLEPRGFQQNISKQCAMCAFRGVGARAWTRAFFAGRARVAAATRGVADMGRFWKAEASVEVVRQVFRSKVLGALLSGTAAVVPAQPFLASLGGGGGALRLGRSALGARVLRGFLEEEGYQHRAMPSQVVRQLLQMADIETELRAGRLGFMKCMVRHPGGHEMELTALFGQLPFALQPVLGEDGRSGEGASALARLLVGDLARLLHASERVDLLEVWGDRCRVRRATRSFSSTLVCSGSADGRRGRAKAAAKPRARRQQHEFEEMMASMARLVLSHDLQIRGLESACYIAFKVPIDNDMIKNAKDAGKNFSNMCRGKSPTQHGLGPPLLYLVESAVRPLASAAEVTGTDLEGPVKALHAQVSDKEFTMSSFKYVKVKDMCDKEHTRVCVAVGVPEVAATFKKATIKVGSEDLLGTAPPARFPPWGVRGRVGGCLRFDHIPRPCDEPCDEPCERLAGKAAESSSGDGEKRAAEDEALEAAPAGAPLARRWLERRRRAEAAAVAAPPGPADTDCSREHGPVDEPRSRAELSEKAAAKGEAFEAGDAFFSSAGTACSEERGPVDAPCSRVELTAALRRMFEPLASTGGYLEEERIQASQAPRSPPAVDAKQRVYPSSCCGSGGSSTEQGNPLPVEPAPPAEVIRTSGAILELPWGFWPPPGLAVPPGMPPWVRRGPGAAPVDETHASSDSSCTDEAAEPPGPAGWQEPAQAAPAGGTREYLEEERTQAAQEPRSPPAVDARQQGYPSLCCGSDGSSEEEGSPLSVEAWARAEVIRTNGAILELPEGFWPPPCLAASPGMLPWVRRGPGAAPVDEPRAGSDSPCTDEAAEPPGLAGWQEPAQAAPAGGKAGEPQGKVQELTDDALGALLRLWSQSEANGQRGLAATLIAQPFQLQVEGVVIGRKAPHAPEQASVAEALGASRPAAAAKGRAALALGPGGAYFC</sequence>
<keyword evidence="4" id="KW-1185">Reference proteome</keyword>
<feature type="region of interest" description="Disordered" evidence="2">
    <location>
        <begin position="1167"/>
        <end position="1262"/>
    </location>
</feature>
<name>A0ABN9RC60_9DINO</name>
<dbReference type="Proteomes" id="UP001189429">
    <property type="component" value="Unassembled WGS sequence"/>
</dbReference>
<organism evidence="3 4">
    <name type="scientific">Prorocentrum cordatum</name>
    <dbReference type="NCBI Taxonomy" id="2364126"/>
    <lineage>
        <taxon>Eukaryota</taxon>
        <taxon>Sar</taxon>
        <taxon>Alveolata</taxon>
        <taxon>Dinophyceae</taxon>
        <taxon>Prorocentrales</taxon>
        <taxon>Prorocentraceae</taxon>
        <taxon>Prorocentrum</taxon>
    </lineage>
</organism>
<proteinExistence type="predicted"/>
<feature type="region of interest" description="Disordered" evidence="2">
    <location>
        <begin position="998"/>
        <end position="1026"/>
    </location>
</feature>
<feature type="compositionally biased region" description="Low complexity" evidence="2">
    <location>
        <begin position="1333"/>
        <end position="1352"/>
    </location>
</feature>
<evidence type="ECO:0000256" key="1">
    <source>
        <dbReference type="SAM" id="Coils"/>
    </source>
</evidence>
<feature type="region of interest" description="Disordered" evidence="2">
    <location>
        <begin position="1305"/>
        <end position="1352"/>
    </location>
</feature>